<comment type="caution">
    <text evidence="1">The sequence shown here is derived from an EMBL/GenBank/DDBJ whole genome shotgun (WGS) entry which is preliminary data.</text>
</comment>
<organism evidence="1">
    <name type="scientific">marine sediment metagenome</name>
    <dbReference type="NCBI Taxonomy" id="412755"/>
    <lineage>
        <taxon>unclassified sequences</taxon>
        <taxon>metagenomes</taxon>
        <taxon>ecological metagenomes</taxon>
    </lineage>
</organism>
<dbReference type="AlphaFoldDB" id="A0A0F9LVM3"/>
<evidence type="ECO:0000313" key="1">
    <source>
        <dbReference type="EMBL" id="KKM61117.1"/>
    </source>
</evidence>
<accession>A0A0F9LVM3</accession>
<name>A0A0F9LVM3_9ZZZZ</name>
<sequence>ITDCVIERNDKRLAGMPFMTWEAYQSALDRFIRETVVS</sequence>
<protein>
    <submittedName>
        <fullName evidence="1">Uncharacterized protein</fullName>
    </submittedName>
</protein>
<dbReference type="EMBL" id="LAZR01011550">
    <property type="protein sequence ID" value="KKM61117.1"/>
    <property type="molecule type" value="Genomic_DNA"/>
</dbReference>
<reference evidence="1" key="1">
    <citation type="journal article" date="2015" name="Nature">
        <title>Complex archaea that bridge the gap between prokaryotes and eukaryotes.</title>
        <authorList>
            <person name="Spang A."/>
            <person name="Saw J.H."/>
            <person name="Jorgensen S.L."/>
            <person name="Zaremba-Niedzwiedzka K."/>
            <person name="Martijn J."/>
            <person name="Lind A.E."/>
            <person name="van Eijk R."/>
            <person name="Schleper C."/>
            <person name="Guy L."/>
            <person name="Ettema T.J."/>
        </authorList>
    </citation>
    <scope>NUCLEOTIDE SEQUENCE</scope>
</reference>
<feature type="non-terminal residue" evidence="1">
    <location>
        <position position="1"/>
    </location>
</feature>
<gene>
    <name evidence="1" type="ORF">LCGC14_1535020</name>
</gene>
<proteinExistence type="predicted"/>